<name>A0A3S2UV56_9BACI</name>
<protein>
    <submittedName>
        <fullName evidence="1">Peptidase M23</fullName>
    </submittedName>
</protein>
<proteinExistence type="predicted"/>
<dbReference type="GeneID" id="87619107"/>
<organism evidence="1 2">
    <name type="scientific">Niallia taxi</name>
    <dbReference type="NCBI Taxonomy" id="2499688"/>
    <lineage>
        <taxon>Bacteria</taxon>
        <taxon>Bacillati</taxon>
        <taxon>Bacillota</taxon>
        <taxon>Bacilli</taxon>
        <taxon>Bacillales</taxon>
        <taxon>Bacillaceae</taxon>
        <taxon>Niallia</taxon>
    </lineage>
</organism>
<dbReference type="AlphaFoldDB" id="A0A3S2UV56"/>
<dbReference type="EMBL" id="RZTZ01000009">
    <property type="protein sequence ID" value="RVT59514.1"/>
    <property type="molecule type" value="Genomic_DNA"/>
</dbReference>
<dbReference type="Proteomes" id="UP000288024">
    <property type="component" value="Unassembled WGS sequence"/>
</dbReference>
<reference evidence="1 2" key="1">
    <citation type="submission" date="2019-01" db="EMBL/GenBank/DDBJ databases">
        <title>Bacillus sp. M5HDSG1-1, whole genome shotgun sequence.</title>
        <authorList>
            <person name="Tuo L."/>
        </authorList>
    </citation>
    <scope>NUCLEOTIDE SEQUENCE [LARGE SCALE GENOMIC DNA]</scope>
    <source>
        <strain evidence="1 2">M5HDSG1-1</strain>
    </source>
</reference>
<gene>
    <name evidence="1" type="ORF">EM808_19665</name>
</gene>
<dbReference type="RefSeq" id="WP_127739924.1">
    <property type="nucleotide sequence ID" value="NZ_CAJCKN010000005.1"/>
</dbReference>
<evidence type="ECO:0000313" key="1">
    <source>
        <dbReference type="EMBL" id="RVT59514.1"/>
    </source>
</evidence>
<sequence length="166" mass="18784">MATTLRTIIFVLLFALITQIQFNLDADKTAIRQLKNATEIAVHDSGLAVEQEALSEGKIVFDQNKAMENFKASLENNLDLSSTAGYVYNPTDSSFFKQDLYLVDLEFIDDSNTDSYPFVYSNSNYHILENIEGPSIIAVMTTESPRWFKGNLSMIRQAAVYQYKNN</sequence>
<accession>A0A3S2UV56</accession>
<keyword evidence="2" id="KW-1185">Reference proteome</keyword>
<comment type="caution">
    <text evidence="1">The sequence shown here is derived from an EMBL/GenBank/DDBJ whole genome shotgun (WGS) entry which is preliminary data.</text>
</comment>
<evidence type="ECO:0000313" key="2">
    <source>
        <dbReference type="Proteomes" id="UP000288024"/>
    </source>
</evidence>